<name>A0A1R3J4S7_9ROSI</name>
<dbReference type="PANTHER" id="PTHR43939:SF50">
    <property type="entry name" value="NUCLEOPORIN"/>
    <property type="match status" value="1"/>
</dbReference>
<organism evidence="1 2">
    <name type="scientific">Corchorus olitorius</name>
    <dbReference type="NCBI Taxonomy" id="93759"/>
    <lineage>
        <taxon>Eukaryota</taxon>
        <taxon>Viridiplantae</taxon>
        <taxon>Streptophyta</taxon>
        <taxon>Embryophyta</taxon>
        <taxon>Tracheophyta</taxon>
        <taxon>Spermatophyta</taxon>
        <taxon>Magnoliopsida</taxon>
        <taxon>eudicotyledons</taxon>
        <taxon>Gunneridae</taxon>
        <taxon>Pentapetalae</taxon>
        <taxon>rosids</taxon>
        <taxon>malvids</taxon>
        <taxon>Malvales</taxon>
        <taxon>Malvaceae</taxon>
        <taxon>Grewioideae</taxon>
        <taxon>Apeibeae</taxon>
        <taxon>Corchorus</taxon>
    </lineage>
</organism>
<keyword evidence="2" id="KW-1185">Reference proteome</keyword>
<accession>A0A1R3J4S7</accession>
<dbReference type="EMBL" id="AWUE01016655">
    <property type="protein sequence ID" value="OMO89845.1"/>
    <property type="molecule type" value="Genomic_DNA"/>
</dbReference>
<dbReference type="OrthoDB" id="27490at2759"/>
<protein>
    <submittedName>
        <fullName evidence="1">Uncharacterized protein</fullName>
    </submittedName>
</protein>
<dbReference type="AlphaFoldDB" id="A0A1R3J4S7"/>
<evidence type="ECO:0000313" key="1">
    <source>
        <dbReference type="EMBL" id="OMO89845.1"/>
    </source>
</evidence>
<evidence type="ECO:0000313" key="2">
    <source>
        <dbReference type="Proteomes" id="UP000187203"/>
    </source>
</evidence>
<reference evidence="2" key="1">
    <citation type="submission" date="2013-09" db="EMBL/GenBank/DDBJ databases">
        <title>Corchorus olitorius genome sequencing.</title>
        <authorList>
            <person name="Alam M."/>
            <person name="Haque M.S."/>
            <person name="Islam M.S."/>
            <person name="Emdad E.M."/>
            <person name="Islam M.M."/>
            <person name="Ahmed B."/>
            <person name="Halim A."/>
            <person name="Hossen Q.M.M."/>
            <person name="Hossain M.Z."/>
            <person name="Ahmed R."/>
            <person name="Khan M.M."/>
            <person name="Islam R."/>
            <person name="Rashid M.M."/>
            <person name="Khan S.A."/>
            <person name="Rahman M.S."/>
            <person name="Alam M."/>
            <person name="Yahiya A.S."/>
            <person name="Khan M.S."/>
            <person name="Azam M.S."/>
            <person name="Haque T."/>
            <person name="Lashkar M.Z.H."/>
            <person name="Akhand A.I."/>
            <person name="Morshed G."/>
            <person name="Roy S."/>
            <person name="Uddin K.S."/>
            <person name="Rabeya T."/>
            <person name="Hossain A.S."/>
            <person name="Chowdhury A."/>
            <person name="Snigdha A.R."/>
            <person name="Mortoza M.S."/>
            <person name="Matin S.A."/>
            <person name="Hoque S.M.E."/>
            <person name="Islam M.K."/>
            <person name="Roy D.K."/>
            <person name="Haider R."/>
            <person name="Moosa M.M."/>
            <person name="Elias S.M."/>
            <person name="Hasan A.M."/>
            <person name="Jahan S."/>
            <person name="Shafiuddin M."/>
            <person name="Mahmood N."/>
            <person name="Shommy N.S."/>
        </authorList>
    </citation>
    <scope>NUCLEOTIDE SEQUENCE [LARGE SCALE GENOMIC DNA]</scope>
    <source>
        <strain evidence="2">cv. O-4</strain>
    </source>
</reference>
<comment type="caution">
    <text evidence="1">The sequence shown here is derived from an EMBL/GenBank/DDBJ whole genome shotgun (WGS) entry which is preliminary data.</text>
</comment>
<sequence length="174" mass="19262">MEIIKMPITSQAGAYLHVDEVIEVAKLLGLNSLDEISVVEEAADGALMLELEWKSTLTHVVEAVRRLDEVVGEVSNSTFSNDNNDMLDTNGHVVTPVTSAINRIQDLQGKLEATYAGHDALSSAYKEVNEQYNDLLRKKELMIEILYELYNDLKKLVIGSCVPMGAPRINSNQT</sequence>
<dbReference type="STRING" id="93759.A0A1R3J4S7"/>
<proteinExistence type="predicted"/>
<dbReference type="PANTHER" id="PTHR43939">
    <property type="entry name" value="COILED-COIL DOMAIN-CONTAINING PROTEIN 158"/>
    <property type="match status" value="1"/>
</dbReference>
<gene>
    <name evidence="1" type="ORF">COLO4_19568</name>
</gene>
<dbReference type="Proteomes" id="UP000187203">
    <property type="component" value="Unassembled WGS sequence"/>
</dbReference>